<sequence>MPAVCGALTRHLLININPLDNLRHEISSPVYWMRPVLEYITRVWRCRGRLTILVTKAKTTSNDANYLIRLKLKLIARIELGTFWFQENAVRSVNHHHYTVKNIHVRGRVRACVRACVHVPTLHRRTDVFALPDLGRLQHYAGHCQLPRSTGFVPRLHEIKSFEGHTYIFNVTLNEQHCLLKKRSPALACAGVAPGAGLTFIMAVMQRSFALFISCYAIRYI</sequence>
<dbReference type="Proteomes" id="UP000299102">
    <property type="component" value="Unassembled WGS sequence"/>
</dbReference>
<dbReference type="EMBL" id="BGZK01000808">
    <property type="protein sequence ID" value="GBP61227.1"/>
    <property type="molecule type" value="Genomic_DNA"/>
</dbReference>
<reference evidence="1 2" key="1">
    <citation type="journal article" date="2019" name="Commun. Biol.">
        <title>The bagworm genome reveals a unique fibroin gene that provides high tensile strength.</title>
        <authorList>
            <person name="Kono N."/>
            <person name="Nakamura H."/>
            <person name="Ohtoshi R."/>
            <person name="Tomita M."/>
            <person name="Numata K."/>
            <person name="Arakawa K."/>
        </authorList>
    </citation>
    <scope>NUCLEOTIDE SEQUENCE [LARGE SCALE GENOMIC DNA]</scope>
</reference>
<dbReference type="AlphaFoldDB" id="A0A4C1XG98"/>
<comment type="caution">
    <text evidence="1">The sequence shown here is derived from an EMBL/GenBank/DDBJ whole genome shotgun (WGS) entry which is preliminary data.</text>
</comment>
<organism evidence="1 2">
    <name type="scientific">Eumeta variegata</name>
    <name type="common">Bagworm moth</name>
    <name type="synonym">Eumeta japonica</name>
    <dbReference type="NCBI Taxonomy" id="151549"/>
    <lineage>
        <taxon>Eukaryota</taxon>
        <taxon>Metazoa</taxon>
        <taxon>Ecdysozoa</taxon>
        <taxon>Arthropoda</taxon>
        <taxon>Hexapoda</taxon>
        <taxon>Insecta</taxon>
        <taxon>Pterygota</taxon>
        <taxon>Neoptera</taxon>
        <taxon>Endopterygota</taxon>
        <taxon>Lepidoptera</taxon>
        <taxon>Glossata</taxon>
        <taxon>Ditrysia</taxon>
        <taxon>Tineoidea</taxon>
        <taxon>Psychidae</taxon>
        <taxon>Oiketicinae</taxon>
        <taxon>Eumeta</taxon>
    </lineage>
</organism>
<evidence type="ECO:0000313" key="2">
    <source>
        <dbReference type="Proteomes" id="UP000299102"/>
    </source>
</evidence>
<evidence type="ECO:0000313" key="1">
    <source>
        <dbReference type="EMBL" id="GBP61227.1"/>
    </source>
</evidence>
<accession>A0A4C1XG98</accession>
<proteinExistence type="predicted"/>
<keyword evidence="2" id="KW-1185">Reference proteome</keyword>
<gene>
    <name evidence="1" type="ORF">EVAR_45246_1</name>
</gene>
<name>A0A4C1XG98_EUMVA</name>
<protein>
    <submittedName>
        <fullName evidence="1">Uncharacterized protein</fullName>
    </submittedName>
</protein>